<evidence type="ECO:0000313" key="1">
    <source>
        <dbReference type="EMBL" id="MFB9823891.1"/>
    </source>
</evidence>
<organism evidence="1 2">
    <name type="scientific">Halobaculum roseum</name>
    <dbReference type="NCBI Taxonomy" id="2175149"/>
    <lineage>
        <taxon>Archaea</taxon>
        <taxon>Methanobacteriati</taxon>
        <taxon>Methanobacteriota</taxon>
        <taxon>Stenosarchaea group</taxon>
        <taxon>Halobacteria</taxon>
        <taxon>Halobacteriales</taxon>
        <taxon>Haloferacaceae</taxon>
        <taxon>Halobaculum</taxon>
    </lineage>
</organism>
<dbReference type="InterPro" id="IPR043899">
    <property type="entry name" value="DUF5789"/>
</dbReference>
<dbReference type="EMBL" id="JBHMAJ010000005">
    <property type="protein sequence ID" value="MFB9823891.1"/>
    <property type="molecule type" value="Genomic_DNA"/>
</dbReference>
<dbReference type="Proteomes" id="UP001589595">
    <property type="component" value="Unassembled WGS sequence"/>
</dbReference>
<protein>
    <recommendedName>
        <fullName evidence="3">DUF2795 domain-containing protein</fullName>
    </recommendedName>
</protein>
<keyword evidence="2" id="KW-1185">Reference proteome</keyword>
<evidence type="ECO:0008006" key="3">
    <source>
        <dbReference type="Google" id="ProtNLM"/>
    </source>
</evidence>
<comment type="caution">
    <text evidence="1">The sequence shown here is derived from an EMBL/GenBank/DDBJ whole genome shotgun (WGS) entry which is preliminary data.</text>
</comment>
<proteinExistence type="predicted"/>
<dbReference type="RefSeq" id="WP_222923561.1">
    <property type="nucleotide sequence ID" value="NZ_CP082287.1"/>
</dbReference>
<dbReference type="Pfam" id="PF19102">
    <property type="entry name" value="DUF5789"/>
    <property type="match status" value="1"/>
</dbReference>
<name>A0ABD5MJ73_9EURY</name>
<dbReference type="GeneID" id="67212517"/>
<gene>
    <name evidence="1" type="ORF">ACFFOL_06880</name>
</gene>
<dbReference type="AlphaFoldDB" id="A0ABD5MJ73"/>
<reference evidence="1" key="1">
    <citation type="submission" date="2024-09" db="EMBL/GenBank/DDBJ databases">
        <authorList>
            <person name="Sun Q."/>
        </authorList>
    </citation>
    <scope>NUCLEOTIDE SEQUENCE [LARGE SCALE GENOMIC DNA]</scope>
    <source>
        <strain evidence="1">JCM 31273</strain>
    </source>
</reference>
<evidence type="ECO:0000313" key="2">
    <source>
        <dbReference type="Proteomes" id="UP001589595"/>
    </source>
</evidence>
<sequence length="84" mass="9035">MSSVNLSRVESLFAELDYPISREEAAAEFSDVTVRFADGEGNLGEYVAACSSEEFHNSGELYTDIQNELPVEAVGEPGQSEGDA</sequence>
<accession>A0ABD5MJ73</accession>